<organism evidence="10 11">
    <name type="scientific">Sphaerulina musiva (strain SO2202)</name>
    <name type="common">Poplar stem canker fungus</name>
    <name type="synonym">Septoria musiva</name>
    <dbReference type="NCBI Taxonomy" id="692275"/>
    <lineage>
        <taxon>Eukaryota</taxon>
        <taxon>Fungi</taxon>
        <taxon>Dikarya</taxon>
        <taxon>Ascomycota</taxon>
        <taxon>Pezizomycotina</taxon>
        <taxon>Dothideomycetes</taxon>
        <taxon>Dothideomycetidae</taxon>
        <taxon>Mycosphaerellales</taxon>
        <taxon>Mycosphaerellaceae</taxon>
        <taxon>Sphaerulina</taxon>
    </lineage>
</organism>
<evidence type="ECO:0000313" key="10">
    <source>
        <dbReference type="EMBL" id="EMF09231.1"/>
    </source>
</evidence>
<dbReference type="Proteomes" id="UP000016931">
    <property type="component" value="Unassembled WGS sequence"/>
</dbReference>
<feature type="compositionally biased region" description="Low complexity" evidence="6">
    <location>
        <begin position="355"/>
        <end position="365"/>
    </location>
</feature>
<dbReference type="AlphaFoldDB" id="N1QD87"/>
<dbReference type="eggNOG" id="ENOG502QU8E">
    <property type="taxonomic scope" value="Eukaryota"/>
</dbReference>
<evidence type="ECO:0000259" key="9">
    <source>
        <dbReference type="Pfam" id="PF11970"/>
    </source>
</evidence>
<feature type="compositionally biased region" description="Low complexity" evidence="6">
    <location>
        <begin position="739"/>
        <end position="756"/>
    </location>
</feature>
<dbReference type="OrthoDB" id="5368598at2759"/>
<feature type="region of interest" description="Disordered" evidence="6">
    <location>
        <begin position="591"/>
        <end position="644"/>
    </location>
</feature>
<dbReference type="EMBL" id="KB456269">
    <property type="protein sequence ID" value="EMF09231.1"/>
    <property type="molecule type" value="Genomic_DNA"/>
</dbReference>
<reference evidence="10 11" key="1">
    <citation type="journal article" date="2012" name="PLoS Pathog.">
        <title>Diverse lifestyles and strategies of plant pathogenesis encoded in the genomes of eighteen Dothideomycetes fungi.</title>
        <authorList>
            <person name="Ohm R.A."/>
            <person name="Feau N."/>
            <person name="Henrissat B."/>
            <person name="Schoch C.L."/>
            <person name="Horwitz B.A."/>
            <person name="Barry K.W."/>
            <person name="Condon B.J."/>
            <person name="Copeland A.C."/>
            <person name="Dhillon B."/>
            <person name="Glaser F."/>
            <person name="Hesse C.N."/>
            <person name="Kosti I."/>
            <person name="LaButti K."/>
            <person name="Lindquist E.A."/>
            <person name="Lucas S."/>
            <person name="Salamov A.A."/>
            <person name="Bradshaw R.E."/>
            <person name="Ciuffetti L."/>
            <person name="Hamelin R.C."/>
            <person name="Kema G.H.J."/>
            <person name="Lawrence C."/>
            <person name="Scott J.A."/>
            <person name="Spatafora J.W."/>
            <person name="Turgeon B.G."/>
            <person name="de Wit P.J.G.M."/>
            <person name="Zhong S."/>
            <person name="Goodwin S.B."/>
            <person name="Grigoriev I.V."/>
        </authorList>
    </citation>
    <scope>NUCLEOTIDE SEQUENCE [LARGE SCALE GENOMIC DNA]</scope>
    <source>
        <strain evidence="10 11">SO2202</strain>
    </source>
</reference>
<keyword evidence="11" id="KW-1185">Reference proteome</keyword>
<evidence type="ECO:0000256" key="6">
    <source>
        <dbReference type="SAM" id="MobiDB-lite"/>
    </source>
</evidence>
<feature type="transmembrane region" description="Helical" evidence="7">
    <location>
        <begin position="131"/>
        <end position="153"/>
    </location>
</feature>
<feature type="region of interest" description="Disordered" evidence="6">
    <location>
        <begin position="553"/>
        <end position="578"/>
    </location>
</feature>
<feature type="transmembrane region" description="Helical" evidence="7">
    <location>
        <begin position="60"/>
        <end position="80"/>
    </location>
</feature>
<evidence type="ECO:0000256" key="2">
    <source>
        <dbReference type="ARBA" id="ARBA00022692"/>
    </source>
</evidence>
<dbReference type="HOGENOM" id="CLU_017709_1_1_1"/>
<feature type="transmembrane region" description="Helical" evidence="7">
    <location>
        <begin position="456"/>
        <end position="474"/>
    </location>
</feature>
<evidence type="ECO:0008006" key="12">
    <source>
        <dbReference type="Google" id="ProtNLM"/>
    </source>
</evidence>
<evidence type="ECO:0000256" key="1">
    <source>
        <dbReference type="ARBA" id="ARBA00004141"/>
    </source>
</evidence>
<comment type="subcellular location">
    <subcellularLocation>
        <location evidence="1">Membrane</location>
        <topology evidence="1">Multi-pass membrane protein</topology>
    </subcellularLocation>
</comment>
<sequence>MASYHGPSTLSDLVSPHSKDSLYHQYTDESLVARAPMLGFNPDFNASAILARQQQYQLQVIATTFSTISILAAMCALYWFCMMRRNFRRDLVLLLIVGDFWKSTWFLVFSITTLVRGHISTATDFCQATGYFLQLGLESCDCAILLMSLHMMLQIFPPKNSILGGDGLYRIRYYVLAGWVIVPNFMTSLAFINTGPAFVSQGGFCSLPVRPIWFRLALSWIPRYLMWIFILFVAIRIYRHVGSEFQVFGQEHDQTSSVAIPDHSPGATGNAPTTMNSVVMQRGMSYQSDSAAVEKQYLAEDDIGPDDDRGMSPPPRNHQHHASHDPNRRQSVPIWSSPFNNEVDPADLPLPGPIPTTSKSTPSSRRGSRQVAAGNGIGAEDFGAMPVELARPRGSVSTMASRKSGGEQSSDQGSTPGLAPITEHKATAHAAHTPRENVATRALQGRRRAIQRQLRLLFIYPVMYLFLWMFPFIAHCFNYSDYYAQHPFFALGVLNIFCQNIMGFCDVCIFCWREKPWRHIPGSDGTFFGSFMFWRYAWNPHWHADEQRRRSHMAFVTQSSKEQQRQQQHSTSETSQTTLLGSIKRWSMSLTGQKSVHHRTSNDSLADAPPTATTTPPPTTATPTTPTRTRPPVQRRTTSRGGSDRRIMQAELAHERLARERADYKEQNRKMLQEKRSSAAATAAVFEQYHQNNQLHQNLNLQKGLPERKEWWDRVDRRISNGDGLESDECEDENVGEAQQQQNQQNQQNQQQQGQREQQHHQQQEQHPNQQNQNQNQNQNQQQ</sequence>
<gene>
    <name evidence="10" type="ORF">SEPMUDRAFT_151336</name>
</gene>
<dbReference type="STRING" id="692275.N1QD87"/>
<accession>N1QD87</accession>
<feature type="region of interest" description="Disordered" evidence="6">
    <location>
        <begin position="301"/>
        <end position="379"/>
    </location>
</feature>
<dbReference type="InterPro" id="IPR022596">
    <property type="entry name" value="GPR1/2/3_C"/>
</dbReference>
<evidence type="ECO:0000256" key="5">
    <source>
        <dbReference type="SAM" id="Coils"/>
    </source>
</evidence>
<feature type="region of interest" description="Disordered" evidence="6">
    <location>
        <begin position="720"/>
        <end position="783"/>
    </location>
</feature>
<dbReference type="InterPro" id="IPR023041">
    <property type="entry name" value="Glucose_rcpt_Git3-like_N"/>
</dbReference>
<proteinExistence type="predicted"/>
<feature type="compositionally biased region" description="Acidic residues" evidence="6">
    <location>
        <begin position="725"/>
        <end position="735"/>
    </location>
</feature>
<dbReference type="SUPFAM" id="SSF81321">
    <property type="entry name" value="Family A G protein-coupled receptor-like"/>
    <property type="match status" value="1"/>
</dbReference>
<feature type="domain" description="Glucose receptor Git3-like N-terminal" evidence="8">
    <location>
        <begin position="56"/>
        <end position="246"/>
    </location>
</feature>
<evidence type="ECO:0000259" key="8">
    <source>
        <dbReference type="Pfam" id="PF11710"/>
    </source>
</evidence>
<keyword evidence="3 7" id="KW-1133">Transmembrane helix</keyword>
<feature type="compositionally biased region" description="Low complexity" evidence="6">
    <location>
        <begin position="765"/>
        <end position="783"/>
    </location>
</feature>
<feature type="compositionally biased region" description="Polar residues" evidence="6">
    <location>
        <begin position="395"/>
        <end position="415"/>
    </location>
</feature>
<feature type="transmembrane region" description="Helical" evidence="7">
    <location>
        <begin position="92"/>
        <end position="111"/>
    </location>
</feature>
<keyword evidence="5" id="KW-0175">Coiled coil</keyword>
<protein>
    <recommendedName>
        <fullName evidence="12">Family A G protein-coupled receptor-like protein</fullName>
    </recommendedName>
</protein>
<keyword evidence="2 7" id="KW-0812">Transmembrane</keyword>
<feature type="compositionally biased region" description="Low complexity" evidence="6">
    <location>
        <begin position="621"/>
        <end position="641"/>
    </location>
</feature>
<feature type="region of interest" description="Disordered" evidence="6">
    <location>
        <begin position="392"/>
        <end position="420"/>
    </location>
</feature>
<dbReference type="GO" id="GO:0005886">
    <property type="term" value="C:plasma membrane"/>
    <property type="evidence" value="ECO:0007669"/>
    <property type="project" value="TreeGrafter"/>
</dbReference>
<keyword evidence="4 7" id="KW-0472">Membrane</keyword>
<dbReference type="GeneID" id="27903887"/>
<dbReference type="OMA" id="WIPRYLM"/>
<dbReference type="Pfam" id="PF11970">
    <property type="entry name" value="GPR_Gpa2_C"/>
    <property type="match status" value="1"/>
</dbReference>
<evidence type="ECO:0000313" key="11">
    <source>
        <dbReference type="Proteomes" id="UP000016931"/>
    </source>
</evidence>
<dbReference type="Pfam" id="PF11710">
    <property type="entry name" value="Git3"/>
    <property type="match status" value="1"/>
</dbReference>
<dbReference type="GO" id="GO:0004930">
    <property type="term" value="F:G protein-coupled receptor activity"/>
    <property type="evidence" value="ECO:0007669"/>
    <property type="project" value="TreeGrafter"/>
</dbReference>
<evidence type="ECO:0000256" key="3">
    <source>
        <dbReference type="ARBA" id="ARBA00022989"/>
    </source>
</evidence>
<feature type="transmembrane region" description="Helical" evidence="7">
    <location>
        <begin position="212"/>
        <end position="235"/>
    </location>
</feature>
<feature type="transmembrane region" description="Helical" evidence="7">
    <location>
        <begin position="173"/>
        <end position="192"/>
    </location>
</feature>
<dbReference type="RefSeq" id="XP_016757352.1">
    <property type="nucleotide sequence ID" value="XM_016906750.1"/>
</dbReference>
<dbReference type="PANTHER" id="PTHR23112:SF37">
    <property type="entry name" value="G PROTEIN-COUPLED RECEPTOR GPR1"/>
    <property type="match status" value="1"/>
</dbReference>
<dbReference type="PANTHER" id="PTHR23112">
    <property type="entry name" value="G PROTEIN-COUPLED RECEPTOR 157-RELATED"/>
    <property type="match status" value="1"/>
</dbReference>
<feature type="compositionally biased region" description="Polar residues" evidence="6">
    <location>
        <begin position="329"/>
        <end position="340"/>
    </location>
</feature>
<dbReference type="GO" id="GO:0007189">
    <property type="term" value="P:adenylate cyclase-activating G protein-coupled receptor signaling pathway"/>
    <property type="evidence" value="ECO:0007669"/>
    <property type="project" value="TreeGrafter"/>
</dbReference>
<evidence type="ECO:0000256" key="7">
    <source>
        <dbReference type="SAM" id="Phobius"/>
    </source>
</evidence>
<feature type="compositionally biased region" description="Low complexity" evidence="6">
    <location>
        <begin position="557"/>
        <end position="578"/>
    </location>
</feature>
<name>N1QD87_SPHMS</name>
<feature type="coiled-coil region" evidence="5">
    <location>
        <begin position="647"/>
        <end position="674"/>
    </location>
</feature>
<evidence type="ECO:0000256" key="4">
    <source>
        <dbReference type="ARBA" id="ARBA00023136"/>
    </source>
</evidence>
<feature type="transmembrane region" description="Helical" evidence="7">
    <location>
        <begin position="486"/>
        <end position="512"/>
    </location>
</feature>
<feature type="domain" description="G protein-coupled receptor GPR1/2/3 C-terminal" evidence="9">
    <location>
        <begin position="446"/>
        <end position="519"/>
    </location>
</feature>